<evidence type="ECO:0000313" key="3">
    <source>
        <dbReference type="Proteomes" id="UP000566819"/>
    </source>
</evidence>
<dbReference type="Proteomes" id="UP000566819">
    <property type="component" value="Unassembled WGS sequence"/>
</dbReference>
<feature type="compositionally biased region" description="Acidic residues" evidence="1">
    <location>
        <begin position="177"/>
        <end position="198"/>
    </location>
</feature>
<sequence>MADPRDQPDHQEEIEGATPGEQLIEACRRGNTDLLQEIIDNAGGPEKAAILLNETKSVLGNHLYHEAALRGNYEIIDILLDQDGFECDPINRQEGDTPLHSAVRFINSLPSPLSEHNLEFASSLLAMMTEAGSDPRIRNKAQLTAAQLCDPKLASLKNQLNDALDIVQNQGDYIVDDGDLADGGEEEGYEGSGSDFDEVEYREQRKGRNGKA</sequence>
<accession>A0A8H4RIE3</accession>
<evidence type="ECO:0000256" key="1">
    <source>
        <dbReference type="SAM" id="MobiDB-lite"/>
    </source>
</evidence>
<dbReference type="InterPro" id="IPR036770">
    <property type="entry name" value="Ankyrin_rpt-contain_sf"/>
</dbReference>
<keyword evidence="3" id="KW-1185">Reference proteome</keyword>
<dbReference type="Gene3D" id="1.25.40.20">
    <property type="entry name" value="Ankyrin repeat-containing domain"/>
    <property type="match status" value="1"/>
</dbReference>
<evidence type="ECO:0000313" key="2">
    <source>
        <dbReference type="EMBL" id="KAF4629271.1"/>
    </source>
</evidence>
<name>A0A8H4RIE3_9HELO</name>
<organism evidence="2 3">
    <name type="scientific">Cudoniella acicularis</name>
    <dbReference type="NCBI Taxonomy" id="354080"/>
    <lineage>
        <taxon>Eukaryota</taxon>
        <taxon>Fungi</taxon>
        <taxon>Dikarya</taxon>
        <taxon>Ascomycota</taxon>
        <taxon>Pezizomycotina</taxon>
        <taxon>Leotiomycetes</taxon>
        <taxon>Helotiales</taxon>
        <taxon>Tricladiaceae</taxon>
        <taxon>Cudoniella</taxon>
    </lineage>
</organism>
<reference evidence="2 3" key="1">
    <citation type="submission" date="2020-03" db="EMBL/GenBank/DDBJ databases">
        <title>Draft Genome Sequence of Cudoniella acicularis.</title>
        <authorList>
            <person name="Buettner E."/>
            <person name="Kellner H."/>
        </authorList>
    </citation>
    <scope>NUCLEOTIDE SEQUENCE [LARGE SCALE GENOMIC DNA]</scope>
    <source>
        <strain evidence="2 3">DSM 108380</strain>
    </source>
</reference>
<protein>
    <recommendedName>
        <fullName evidence="4">Ankyrin repeat-containing protein</fullName>
    </recommendedName>
</protein>
<evidence type="ECO:0008006" key="4">
    <source>
        <dbReference type="Google" id="ProtNLM"/>
    </source>
</evidence>
<dbReference type="AlphaFoldDB" id="A0A8H4RIE3"/>
<dbReference type="OrthoDB" id="9995210at2759"/>
<dbReference type="InterPro" id="IPR002110">
    <property type="entry name" value="Ankyrin_rpt"/>
</dbReference>
<proteinExistence type="predicted"/>
<dbReference type="EMBL" id="JAAMPI010000699">
    <property type="protein sequence ID" value="KAF4629271.1"/>
    <property type="molecule type" value="Genomic_DNA"/>
</dbReference>
<dbReference type="Pfam" id="PF12796">
    <property type="entry name" value="Ank_2"/>
    <property type="match status" value="1"/>
</dbReference>
<comment type="caution">
    <text evidence="2">The sequence shown here is derived from an EMBL/GenBank/DDBJ whole genome shotgun (WGS) entry which is preliminary data.</text>
</comment>
<dbReference type="SUPFAM" id="SSF48403">
    <property type="entry name" value="Ankyrin repeat"/>
    <property type="match status" value="1"/>
</dbReference>
<feature type="region of interest" description="Disordered" evidence="1">
    <location>
        <begin position="177"/>
        <end position="212"/>
    </location>
</feature>
<gene>
    <name evidence="2" type="ORF">G7Y89_g8877</name>
</gene>